<evidence type="ECO:0000313" key="12">
    <source>
        <dbReference type="Proteomes" id="UP000027361"/>
    </source>
</evidence>
<evidence type="ECO:0000256" key="8">
    <source>
        <dbReference type="RuleBase" id="RU004020"/>
    </source>
</evidence>
<dbReference type="InterPro" id="IPR000232">
    <property type="entry name" value="HSF_DNA-bd"/>
</dbReference>
<reference evidence="11 12" key="1">
    <citation type="submission" date="2014-05" db="EMBL/GenBank/DDBJ databases">
        <title>Draft genome sequence of a rare smut relative, Tilletiaria anomala UBC 951.</title>
        <authorList>
            <consortium name="DOE Joint Genome Institute"/>
            <person name="Toome M."/>
            <person name="Kuo A."/>
            <person name="Henrissat B."/>
            <person name="Lipzen A."/>
            <person name="Tritt A."/>
            <person name="Yoshinaga Y."/>
            <person name="Zane M."/>
            <person name="Barry K."/>
            <person name="Grigoriev I.V."/>
            <person name="Spatafora J.W."/>
            <person name="Aimea M.C."/>
        </authorList>
    </citation>
    <scope>NUCLEOTIDE SEQUENCE [LARGE SCALE GENOMIC DNA]</scope>
    <source>
        <strain evidence="11 12">UBC 951</strain>
    </source>
</reference>
<comment type="similarity">
    <text evidence="2 8">Belongs to the HSF family.</text>
</comment>
<evidence type="ECO:0000256" key="4">
    <source>
        <dbReference type="ARBA" id="ARBA00023125"/>
    </source>
</evidence>
<evidence type="ECO:0000256" key="2">
    <source>
        <dbReference type="ARBA" id="ARBA00006403"/>
    </source>
</evidence>
<dbReference type="GeneID" id="25262461"/>
<protein>
    <submittedName>
        <fullName evidence="11">Winged helix DNA-binding domain-containing protein</fullName>
    </submittedName>
</protein>
<comment type="subunit">
    <text evidence="7">Homotrimer. Homotrimerization increases the affinity of HSF1 to DNA. Interacts with transcriptional coregulator SSA1 on chromatin.</text>
</comment>
<dbReference type="STRING" id="1037660.A0A066W311"/>
<dbReference type="Proteomes" id="UP000027361">
    <property type="component" value="Unassembled WGS sequence"/>
</dbReference>
<evidence type="ECO:0000256" key="6">
    <source>
        <dbReference type="ARBA" id="ARBA00023242"/>
    </source>
</evidence>
<feature type="domain" description="HSF-type DNA-binding" evidence="10">
    <location>
        <begin position="90"/>
        <end position="194"/>
    </location>
</feature>
<evidence type="ECO:0000313" key="11">
    <source>
        <dbReference type="EMBL" id="KDN45469.1"/>
    </source>
</evidence>
<sequence>MLSSSSSVGSVFVNQVASAGADAVASGLAGSNGSPSPARPPPQGDSLQEGASAVAGELGASGNGSSSGGGGGGSAADTSLQDVDGKDEKRNNKFVYKLYKMVCDSDCQHLISWAPAGTSVVVYNVDEFSAQVLGKHYKHNNFSSFIRQLNMYGFYKVNKTPRGTKNMVESQVWEFSHPQFMRGRPDLLEGIRRRALDQDTVRMDAAKDLQQDVNSSSLRLQRNMDEMVEQLN</sequence>
<accession>A0A066W311</accession>
<dbReference type="RefSeq" id="XP_013243202.1">
    <property type="nucleotide sequence ID" value="XM_013387748.1"/>
</dbReference>
<evidence type="ECO:0000256" key="1">
    <source>
        <dbReference type="ARBA" id="ARBA00004123"/>
    </source>
</evidence>
<dbReference type="SUPFAM" id="SSF46785">
    <property type="entry name" value="Winged helix' DNA-binding domain"/>
    <property type="match status" value="1"/>
</dbReference>
<feature type="non-terminal residue" evidence="11">
    <location>
        <position position="232"/>
    </location>
</feature>
<evidence type="ECO:0000256" key="5">
    <source>
        <dbReference type="ARBA" id="ARBA00023163"/>
    </source>
</evidence>
<feature type="region of interest" description="Disordered" evidence="9">
    <location>
        <begin position="24"/>
        <end position="84"/>
    </location>
</feature>
<keyword evidence="12" id="KW-1185">Reference proteome</keyword>
<dbReference type="AlphaFoldDB" id="A0A066W311"/>
<dbReference type="PRINTS" id="PR00056">
    <property type="entry name" value="HSFDOMAIN"/>
</dbReference>
<feature type="compositionally biased region" description="Gly residues" evidence="9">
    <location>
        <begin position="59"/>
        <end position="74"/>
    </location>
</feature>
<evidence type="ECO:0000256" key="9">
    <source>
        <dbReference type="SAM" id="MobiDB-lite"/>
    </source>
</evidence>
<evidence type="ECO:0000256" key="3">
    <source>
        <dbReference type="ARBA" id="ARBA00023015"/>
    </source>
</evidence>
<gene>
    <name evidence="11" type="ORF">K437DRAFT_224239</name>
</gene>
<dbReference type="SMART" id="SM00415">
    <property type="entry name" value="HSF"/>
    <property type="match status" value="1"/>
</dbReference>
<dbReference type="PANTHER" id="PTHR10015:SF427">
    <property type="entry name" value="HEAT SHOCK FACTOR PROTEIN"/>
    <property type="match status" value="1"/>
</dbReference>
<comment type="caution">
    <text evidence="11">The sequence shown here is derived from an EMBL/GenBank/DDBJ whole genome shotgun (WGS) entry which is preliminary data.</text>
</comment>
<proteinExistence type="inferred from homology"/>
<keyword evidence="4 11" id="KW-0238">DNA-binding</keyword>
<dbReference type="Pfam" id="PF00447">
    <property type="entry name" value="HSF_DNA-bind"/>
    <property type="match status" value="1"/>
</dbReference>
<dbReference type="PANTHER" id="PTHR10015">
    <property type="entry name" value="HEAT SHOCK TRANSCRIPTION FACTOR"/>
    <property type="match status" value="1"/>
</dbReference>
<organism evidence="11 12">
    <name type="scientific">Tilletiaria anomala (strain ATCC 24038 / CBS 436.72 / UBC 951)</name>
    <dbReference type="NCBI Taxonomy" id="1037660"/>
    <lineage>
        <taxon>Eukaryota</taxon>
        <taxon>Fungi</taxon>
        <taxon>Dikarya</taxon>
        <taxon>Basidiomycota</taxon>
        <taxon>Ustilaginomycotina</taxon>
        <taxon>Exobasidiomycetes</taxon>
        <taxon>Georgefischeriales</taxon>
        <taxon>Tilletiariaceae</taxon>
        <taxon>Tilletiaria</taxon>
    </lineage>
</organism>
<dbReference type="InterPro" id="IPR036388">
    <property type="entry name" value="WH-like_DNA-bd_sf"/>
</dbReference>
<dbReference type="Gene3D" id="1.10.10.10">
    <property type="entry name" value="Winged helix-like DNA-binding domain superfamily/Winged helix DNA-binding domain"/>
    <property type="match status" value="1"/>
</dbReference>
<dbReference type="GO" id="GO:0003700">
    <property type="term" value="F:DNA-binding transcription factor activity"/>
    <property type="evidence" value="ECO:0007669"/>
    <property type="project" value="InterPro"/>
</dbReference>
<dbReference type="HOGENOM" id="CLU_1197392_0_0_1"/>
<comment type="subcellular location">
    <subcellularLocation>
        <location evidence="1">Nucleus</location>
    </subcellularLocation>
</comment>
<evidence type="ECO:0000256" key="7">
    <source>
        <dbReference type="ARBA" id="ARBA00062171"/>
    </source>
</evidence>
<dbReference type="InterPro" id="IPR036390">
    <property type="entry name" value="WH_DNA-bd_sf"/>
</dbReference>
<name>A0A066W311_TILAU</name>
<dbReference type="FunFam" id="1.10.10.10:FF:000027">
    <property type="entry name" value="Heat shock transcription factor 1"/>
    <property type="match status" value="1"/>
</dbReference>
<dbReference type="GO" id="GO:0043565">
    <property type="term" value="F:sequence-specific DNA binding"/>
    <property type="evidence" value="ECO:0007669"/>
    <property type="project" value="InterPro"/>
</dbReference>
<dbReference type="InParanoid" id="A0A066W311"/>
<dbReference type="EMBL" id="JMSN01000042">
    <property type="protein sequence ID" value="KDN45469.1"/>
    <property type="molecule type" value="Genomic_DNA"/>
</dbReference>
<keyword evidence="5" id="KW-0804">Transcription</keyword>
<dbReference type="GO" id="GO:0005634">
    <property type="term" value="C:nucleus"/>
    <property type="evidence" value="ECO:0007669"/>
    <property type="project" value="UniProtKB-SubCell"/>
</dbReference>
<evidence type="ECO:0000259" key="10">
    <source>
        <dbReference type="SMART" id="SM00415"/>
    </source>
</evidence>
<keyword evidence="6" id="KW-0539">Nucleus</keyword>
<keyword evidence="3" id="KW-0805">Transcription regulation</keyword>
<dbReference type="OrthoDB" id="60033at2759"/>